<dbReference type="PhylomeDB" id="K4D9N1"/>
<reference evidence="7" key="2">
    <citation type="submission" date="2015-06" db="UniProtKB">
        <authorList>
            <consortium name="EnsemblPlants"/>
        </authorList>
    </citation>
    <scope>IDENTIFICATION</scope>
    <source>
        <strain evidence="7">cv. Heinz 1706</strain>
    </source>
</reference>
<keyword evidence="1" id="KW-0902">Two-component regulatory system</keyword>
<proteinExistence type="predicted"/>
<dbReference type="InterPro" id="IPR001789">
    <property type="entry name" value="Sig_transdc_resp-reg_receiver"/>
</dbReference>
<dbReference type="SMART" id="SM00448">
    <property type="entry name" value="REC"/>
    <property type="match status" value="1"/>
</dbReference>
<feature type="modified residue" description="4-aspartylphosphate" evidence="4">
    <location>
        <position position="70"/>
    </location>
</feature>
<dbReference type="InterPro" id="IPR011006">
    <property type="entry name" value="CheY-like_superfamily"/>
</dbReference>
<organism evidence="7">
    <name type="scientific">Solanum lycopersicum</name>
    <name type="common">Tomato</name>
    <name type="synonym">Lycopersicon esculentum</name>
    <dbReference type="NCBI Taxonomy" id="4081"/>
    <lineage>
        <taxon>Eukaryota</taxon>
        <taxon>Viridiplantae</taxon>
        <taxon>Streptophyta</taxon>
        <taxon>Embryophyta</taxon>
        <taxon>Tracheophyta</taxon>
        <taxon>Spermatophyta</taxon>
        <taxon>Magnoliopsida</taxon>
        <taxon>eudicotyledons</taxon>
        <taxon>Gunneridae</taxon>
        <taxon>Pentapetalae</taxon>
        <taxon>asterids</taxon>
        <taxon>lamiids</taxon>
        <taxon>Solanales</taxon>
        <taxon>Solanaceae</taxon>
        <taxon>Solanoideae</taxon>
        <taxon>Solaneae</taxon>
        <taxon>Solanum</taxon>
        <taxon>Solanum subgen. Lycopersicon</taxon>
    </lineage>
</organism>
<dbReference type="Proteomes" id="UP000004994">
    <property type="component" value="Chromosome 11"/>
</dbReference>
<feature type="region of interest" description="Disordered" evidence="5">
    <location>
        <begin position="167"/>
        <end position="192"/>
    </location>
</feature>
<feature type="domain" description="Response regulatory" evidence="6">
    <location>
        <begin position="19"/>
        <end position="134"/>
    </location>
</feature>
<dbReference type="PANTHER" id="PTHR43874:SF87">
    <property type="entry name" value="HTH MYB-TYPE DOMAIN-CONTAINING PROTEIN"/>
    <property type="match status" value="1"/>
</dbReference>
<feature type="compositionally biased region" description="Basic and acidic residues" evidence="5">
    <location>
        <begin position="167"/>
        <end position="181"/>
    </location>
</feature>
<name>K4D9N1_SOLLC</name>
<evidence type="ECO:0000256" key="4">
    <source>
        <dbReference type="PROSITE-ProRule" id="PRU00169"/>
    </source>
</evidence>
<protein>
    <recommendedName>
        <fullName evidence="6">Response regulatory domain-containing protein</fullName>
    </recommendedName>
</protein>
<evidence type="ECO:0000313" key="7">
    <source>
        <dbReference type="EnsemblPlants" id="Solyc11g066230.1.1"/>
    </source>
</evidence>
<dbReference type="InParanoid" id="K4D9N1"/>
<dbReference type="HOGENOM" id="CLU_071174_0_0_1"/>
<dbReference type="STRING" id="4081.K4D9N1"/>
<evidence type="ECO:0000256" key="1">
    <source>
        <dbReference type="ARBA" id="ARBA00023012"/>
    </source>
</evidence>
<dbReference type="AlphaFoldDB" id="K4D9N1"/>
<dbReference type="Gramene" id="Solyc11g066230.1.1">
    <property type="protein sequence ID" value="Solyc11g066230.1.1"/>
    <property type="gene ID" value="Solyc11g066230.1"/>
</dbReference>
<dbReference type="InterPro" id="IPR045279">
    <property type="entry name" value="ARR-like"/>
</dbReference>
<evidence type="ECO:0000313" key="8">
    <source>
        <dbReference type="Proteomes" id="UP000004994"/>
    </source>
</evidence>
<dbReference type="SMR" id="K4D9N1"/>
<evidence type="ECO:0000256" key="2">
    <source>
        <dbReference type="ARBA" id="ARBA00023015"/>
    </source>
</evidence>
<dbReference type="Gene3D" id="1.10.10.60">
    <property type="entry name" value="Homeodomain-like"/>
    <property type="match status" value="1"/>
</dbReference>
<dbReference type="PANTHER" id="PTHR43874">
    <property type="entry name" value="TWO-COMPONENT RESPONSE REGULATOR"/>
    <property type="match status" value="1"/>
</dbReference>
<dbReference type="OMA" id="PIRMEEM"/>
<dbReference type="SUPFAM" id="SSF52172">
    <property type="entry name" value="CheY-like"/>
    <property type="match status" value="1"/>
</dbReference>
<evidence type="ECO:0000256" key="3">
    <source>
        <dbReference type="ARBA" id="ARBA00023163"/>
    </source>
</evidence>
<accession>K4D9N1</accession>
<dbReference type="Gene3D" id="3.40.50.2300">
    <property type="match status" value="1"/>
</dbReference>
<dbReference type="PROSITE" id="PS50110">
    <property type="entry name" value="RESPONSE_REGULATORY"/>
    <property type="match status" value="1"/>
</dbReference>
<dbReference type="Pfam" id="PF00072">
    <property type="entry name" value="Response_reg"/>
    <property type="match status" value="1"/>
</dbReference>
<reference evidence="7" key="1">
    <citation type="journal article" date="2012" name="Nature">
        <title>The tomato genome sequence provides insights into fleshy fruit evolution.</title>
        <authorList>
            <consortium name="Tomato Genome Consortium"/>
        </authorList>
    </citation>
    <scope>NUCLEOTIDE SEQUENCE [LARGE SCALE GENOMIC DNA]</scope>
    <source>
        <strain evidence="7">cv. Heinz 1706</strain>
    </source>
</reference>
<keyword evidence="8" id="KW-1185">Reference proteome</keyword>
<dbReference type="EnsemblPlants" id="Solyc11g066230.1.1">
    <property type="protein sequence ID" value="Solyc11g066230.1.1"/>
    <property type="gene ID" value="Solyc11g066230.1"/>
</dbReference>
<dbReference type="eggNOG" id="KOG1601">
    <property type="taxonomic scope" value="Eukaryota"/>
</dbReference>
<keyword evidence="3" id="KW-0804">Transcription</keyword>
<keyword evidence="2" id="KW-0805">Transcription regulation</keyword>
<keyword evidence="4" id="KW-0597">Phosphoprotein</keyword>
<dbReference type="PaxDb" id="4081-Solyc11g066230.1.1"/>
<evidence type="ECO:0000256" key="5">
    <source>
        <dbReference type="SAM" id="MobiDB-lite"/>
    </source>
</evidence>
<sequence>MDCEIICNVDVPSAYVGLRILLIDPDPTSLSNIAAILEEHSFKVTAIKQATVALSILREHIDQFDLIMVDANMLEMDYLEFVKSTQLIKDKSIILISSDVTIEMIKEAPTQGICFIYEKSLISSLKLKDIWKHVRLHDKKANEESQHYKAKQVNLMDNISCPTKMQDLKGKSKETKKRSTNEETQVIHSVSSEKEEEHSFLSKISTERPEKKRRNMKWTAELEKKLDEVVRELGDKAGPKNVLERMCVHDLTKECLTYRLKKYRSQKRQVPDVQPVTSTIFNEEHPSKVFNSSNSSADVNELFQGAYRPQPLEVPLVTLPSSNDSSLIECDEWINEFLELDDFELKSR</sequence>
<dbReference type="GO" id="GO:0000160">
    <property type="term" value="P:phosphorelay signal transduction system"/>
    <property type="evidence" value="ECO:0007669"/>
    <property type="project" value="UniProtKB-KW"/>
</dbReference>
<dbReference type="GO" id="GO:0009736">
    <property type="term" value="P:cytokinin-activated signaling pathway"/>
    <property type="evidence" value="ECO:0007669"/>
    <property type="project" value="InterPro"/>
</dbReference>
<evidence type="ECO:0000259" key="6">
    <source>
        <dbReference type="PROSITE" id="PS50110"/>
    </source>
</evidence>